<evidence type="ECO:0000313" key="2">
    <source>
        <dbReference type="EMBL" id="MBU2759928.1"/>
    </source>
</evidence>
<organism evidence="2 3">
    <name type="scientific">Acidithiobacillus sulfurivorans</name>
    <dbReference type="NCBI Taxonomy" id="1958756"/>
    <lineage>
        <taxon>Bacteria</taxon>
        <taxon>Pseudomonadati</taxon>
        <taxon>Pseudomonadota</taxon>
        <taxon>Acidithiobacillia</taxon>
        <taxon>Acidithiobacillales</taxon>
        <taxon>Acidithiobacillaceae</taxon>
        <taxon>Acidithiobacillus</taxon>
    </lineage>
</organism>
<proteinExistence type="predicted"/>
<dbReference type="RefSeq" id="WP_215883592.1">
    <property type="nucleotide sequence ID" value="NZ_JAAOMP010000077.1"/>
</dbReference>
<keyword evidence="1" id="KW-0812">Transmembrane</keyword>
<sequence>MVIAVVAQSGVSTYYDASLGGAIIAILQFASSHPSRFLEIVLPILALCLAILVVTAILIGKISVDPLRQSAKGYLKHRARRKLDAKKLARRQK</sequence>
<reference evidence="2 3" key="1">
    <citation type="journal article" date="2021" name="ISME J.">
        <title>Genomic evolution of the class Acidithiobacillia: deep-branching Proteobacteria living in extreme acidic conditions.</title>
        <authorList>
            <person name="Moya-Beltran A."/>
            <person name="Beard S."/>
            <person name="Rojas-Villalobos C."/>
            <person name="Issotta F."/>
            <person name="Gallardo Y."/>
            <person name="Ulloa R."/>
            <person name="Giaveno A."/>
            <person name="Degli Esposti M."/>
            <person name="Johnson D.B."/>
            <person name="Quatrini R."/>
        </authorList>
    </citation>
    <scope>NUCLEOTIDE SEQUENCE [LARGE SCALE GENOMIC DNA]</scope>
    <source>
        <strain evidence="2 3">RW2</strain>
    </source>
</reference>
<protein>
    <submittedName>
        <fullName evidence="2">Uncharacterized protein</fullName>
    </submittedName>
</protein>
<comment type="caution">
    <text evidence="2">The sequence shown here is derived from an EMBL/GenBank/DDBJ whole genome shotgun (WGS) entry which is preliminary data.</text>
</comment>
<gene>
    <name evidence="2" type="ORF">HAP95_07140</name>
</gene>
<keyword evidence="1" id="KW-0472">Membrane</keyword>
<keyword evidence="1" id="KW-1133">Transmembrane helix</keyword>
<feature type="transmembrane region" description="Helical" evidence="1">
    <location>
        <begin position="40"/>
        <end position="60"/>
    </location>
</feature>
<evidence type="ECO:0000313" key="3">
    <source>
        <dbReference type="Proteomes" id="UP000755654"/>
    </source>
</evidence>
<keyword evidence="3" id="KW-1185">Reference proteome</keyword>
<evidence type="ECO:0000256" key="1">
    <source>
        <dbReference type="SAM" id="Phobius"/>
    </source>
</evidence>
<dbReference type="Proteomes" id="UP000755654">
    <property type="component" value="Unassembled WGS sequence"/>
</dbReference>
<name>A0ABS5ZXT2_9PROT</name>
<dbReference type="EMBL" id="JAAOMP010000077">
    <property type="protein sequence ID" value="MBU2759928.1"/>
    <property type="molecule type" value="Genomic_DNA"/>
</dbReference>
<accession>A0ABS5ZXT2</accession>